<evidence type="ECO:0000256" key="2">
    <source>
        <dbReference type="ARBA" id="ARBA00023004"/>
    </source>
</evidence>
<dbReference type="RefSeq" id="WP_147711823.1">
    <property type="nucleotide sequence ID" value="NZ_VKAD01000001.1"/>
</dbReference>
<dbReference type="InterPro" id="IPR017900">
    <property type="entry name" value="4Fe4S_Fe_S_CS"/>
</dbReference>
<dbReference type="AlphaFoldDB" id="A0A5C8Z709"/>
<evidence type="ECO:0000256" key="3">
    <source>
        <dbReference type="ARBA" id="ARBA00023014"/>
    </source>
</evidence>
<evidence type="ECO:0000313" key="6">
    <source>
        <dbReference type="Proteomes" id="UP000321764"/>
    </source>
</evidence>
<dbReference type="OrthoDB" id="9803397at2"/>
<dbReference type="Gene3D" id="3.30.70.20">
    <property type="match status" value="1"/>
</dbReference>
<gene>
    <name evidence="5" type="ORF">FME95_00100</name>
</gene>
<protein>
    <submittedName>
        <fullName evidence="5">Ferredoxin</fullName>
    </submittedName>
</protein>
<dbReference type="InterPro" id="IPR017896">
    <property type="entry name" value="4Fe4S_Fe-S-bd"/>
</dbReference>
<dbReference type="PROSITE" id="PS00198">
    <property type="entry name" value="4FE4S_FER_1"/>
    <property type="match status" value="1"/>
</dbReference>
<keyword evidence="6" id="KW-1185">Reference proteome</keyword>
<dbReference type="GO" id="GO:0051536">
    <property type="term" value="F:iron-sulfur cluster binding"/>
    <property type="evidence" value="ECO:0007669"/>
    <property type="project" value="UniProtKB-KW"/>
</dbReference>
<evidence type="ECO:0000256" key="1">
    <source>
        <dbReference type="ARBA" id="ARBA00022723"/>
    </source>
</evidence>
<keyword evidence="2" id="KW-0408">Iron</keyword>
<organism evidence="5 6">
    <name type="scientific">Reinekea thalattae</name>
    <dbReference type="NCBI Taxonomy" id="2593301"/>
    <lineage>
        <taxon>Bacteria</taxon>
        <taxon>Pseudomonadati</taxon>
        <taxon>Pseudomonadota</taxon>
        <taxon>Gammaproteobacteria</taxon>
        <taxon>Oceanospirillales</taxon>
        <taxon>Saccharospirillaceae</taxon>
        <taxon>Reinekea</taxon>
    </lineage>
</organism>
<dbReference type="Pfam" id="PF00037">
    <property type="entry name" value="Fer4"/>
    <property type="match status" value="1"/>
</dbReference>
<dbReference type="SUPFAM" id="SSF54862">
    <property type="entry name" value="4Fe-4S ferredoxins"/>
    <property type="match status" value="1"/>
</dbReference>
<dbReference type="GO" id="GO:0046872">
    <property type="term" value="F:metal ion binding"/>
    <property type="evidence" value="ECO:0007669"/>
    <property type="project" value="UniProtKB-KW"/>
</dbReference>
<keyword evidence="3" id="KW-0411">Iron-sulfur</keyword>
<dbReference type="EMBL" id="VKAD01000001">
    <property type="protein sequence ID" value="TXR53018.1"/>
    <property type="molecule type" value="Genomic_DNA"/>
</dbReference>
<keyword evidence="1" id="KW-0479">Metal-binding</keyword>
<evidence type="ECO:0000313" key="5">
    <source>
        <dbReference type="EMBL" id="TXR53018.1"/>
    </source>
</evidence>
<name>A0A5C8Z709_9GAMM</name>
<comment type="caution">
    <text evidence="5">The sequence shown here is derived from an EMBL/GenBank/DDBJ whole genome shotgun (WGS) entry which is preliminary data.</text>
</comment>
<dbReference type="Proteomes" id="UP000321764">
    <property type="component" value="Unassembled WGS sequence"/>
</dbReference>
<reference evidence="5 6" key="1">
    <citation type="submission" date="2019-07" db="EMBL/GenBank/DDBJ databases">
        <title>Reinekea sp. strain SSH23 genome sequencing and assembly.</title>
        <authorList>
            <person name="Kim I."/>
        </authorList>
    </citation>
    <scope>NUCLEOTIDE SEQUENCE [LARGE SCALE GENOMIC DNA]</scope>
    <source>
        <strain evidence="5 6">SSH23</strain>
    </source>
</reference>
<proteinExistence type="predicted"/>
<feature type="domain" description="4Fe-4S ferredoxin-type" evidence="4">
    <location>
        <begin position="1"/>
        <end position="30"/>
    </location>
</feature>
<evidence type="ECO:0000259" key="4">
    <source>
        <dbReference type="PROSITE" id="PS51379"/>
    </source>
</evidence>
<dbReference type="PROSITE" id="PS51379">
    <property type="entry name" value="4FE4S_FER_2"/>
    <property type="match status" value="1"/>
</dbReference>
<accession>A0A5C8Z709</accession>
<sequence length="87" mass="9064">MALSISEACIACNACKLVCPSNAILTKSPHFQIAAHRCDECQSTAAVAQCASICPVENAILDANGIALNPTGSLAPISFNFNQPQFL</sequence>